<proteinExistence type="predicted"/>
<dbReference type="EMBL" id="QTSX02000733">
    <property type="protein sequence ID" value="KAJ9086090.1"/>
    <property type="molecule type" value="Genomic_DNA"/>
</dbReference>
<dbReference type="Proteomes" id="UP001165960">
    <property type="component" value="Unassembled WGS sequence"/>
</dbReference>
<organism evidence="1 2">
    <name type="scientific">Entomophthora muscae</name>
    <dbReference type="NCBI Taxonomy" id="34485"/>
    <lineage>
        <taxon>Eukaryota</taxon>
        <taxon>Fungi</taxon>
        <taxon>Fungi incertae sedis</taxon>
        <taxon>Zoopagomycota</taxon>
        <taxon>Entomophthoromycotina</taxon>
        <taxon>Entomophthoromycetes</taxon>
        <taxon>Entomophthorales</taxon>
        <taxon>Entomophthoraceae</taxon>
        <taxon>Entomophthora</taxon>
    </lineage>
</organism>
<accession>A0ACC2UGX5</accession>
<evidence type="ECO:0000313" key="2">
    <source>
        <dbReference type="Proteomes" id="UP001165960"/>
    </source>
</evidence>
<name>A0ACC2UGX5_9FUNG</name>
<comment type="caution">
    <text evidence="1">The sequence shown here is derived from an EMBL/GenBank/DDBJ whole genome shotgun (WGS) entry which is preliminary data.</text>
</comment>
<sequence>MAGSWNPIPLSLVGLSATCNLVVILLTLLFGFRRQLLVQRVSIKLQVLICFADLAKNVLFFMSLADGDDGFCSALGFLSLIAGHICVLLILSLAVNAHWVLICNFPPKKWWFMCYWLTPCILAALFNLPLWRWAAFGENTDGVCFIKKGYRTLELIYVYGLYTAVGIYCLIVSVFVLTKVRRNPNALLSLRNNIDPTGLRNKELIIKNVAKLMSTSVTFLLALCISVAFADVCLAIDYFTDSFNPVLFSWGNFGFNTIGLLNFFAFIADPLVRWALTNPPSSRDTIQEYPIESMSPGQKFLQSVCDSETEDASAPDKNFHQRIYQCNLIKLQLFSLLILILSRNPITVHWC</sequence>
<evidence type="ECO:0000313" key="1">
    <source>
        <dbReference type="EMBL" id="KAJ9086090.1"/>
    </source>
</evidence>
<gene>
    <name evidence="1" type="ORF">DSO57_1007753</name>
</gene>
<reference evidence="1" key="1">
    <citation type="submission" date="2022-04" db="EMBL/GenBank/DDBJ databases">
        <title>Genome of the entomopathogenic fungus Entomophthora muscae.</title>
        <authorList>
            <person name="Elya C."/>
            <person name="Lovett B.R."/>
            <person name="Lee E."/>
            <person name="Macias A.M."/>
            <person name="Hajek A.E."/>
            <person name="De Bivort B.L."/>
            <person name="Kasson M.T."/>
            <person name="De Fine Licht H.H."/>
            <person name="Stajich J.E."/>
        </authorList>
    </citation>
    <scope>NUCLEOTIDE SEQUENCE</scope>
    <source>
        <strain evidence="1">Berkeley</strain>
    </source>
</reference>
<keyword evidence="2" id="KW-1185">Reference proteome</keyword>
<protein>
    <submittedName>
        <fullName evidence="1">Uncharacterized protein</fullName>
    </submittedName>
</protein>